<evidence type="ECO:0000313" key="2">
    <source>
        <dbReference type="EMBL" id="KRX92904.1"/>
    </source>
</evidence>
<evidence type="ECO:0000313" key="3">
    <source>
        <dbReference type="Proteomes" id="UP000054815"/>
    </source>
</evidence>
<name>A0A0V0XXU0_TRIPS</name>
<gene>
    <name evidence="2" type="ORF">T4E_9875</name>
</gene>
<feature type="region of interest" description="Disordered" evidence="1">
    <location>
        <begin position="232"/>
        <end position="251"/>
    </location>
</feature>
<accession>A0A0V0XXU0</accession>
<proteinExistence type="predicted"/>
<sequence>MYVANACFLELDCTHLNAVVLVVHCYQTEKGRCQIFHSNIGVFPGVVLQQVKRRNVVECGLSADGKADESELNYINYGAIITSIAAATLVLLPVSGLERCLSIKSENVQLMTVDHVVASPTFSSRSHPAVASLITSKSDALHTWWHSRRGDREVGILQPSEYDQRVLLGSVETKRRSRLAMSATGKAESSQFNFLKCGNPPWIVAAKYYARLASNNQHPTRASHFEISYRRSRMPSNADTREKAKKRQRMKGYRCMKSDKHVVAIIMLTALELPQAKFLEMLQAICK</sequence>
<dbReference type="EMBL" id="JYDU01000099">
    <property type="protein sequence ID" value="KRX92904.1"/>
    <property type="molecule type" value="Genomic_DNA"/>
</dbReference>
<protein>
    <submittedName>
        <fullName evidence="2">Uncharacterized protein</fullName>
    </submittedName>
</protein>
<dbReference type="Proteomes" id="UP000054815">
    <property type="component" value="Unassembled WGS sequence"/>
</dbReference>
<evidence type="ECO:0000256" key="1">
    <source>
        <dbReference type="SAM" id="MobiDB-lite"/>
    </source>
</evidence>
<dbReference type="AlphaFoldDB" id="A0A0V0XXU0"/>
<comment type="caution">
    <text evidence="2">The sequence shown here is derived from an EMBL/GenBank/DDBJ whole genome shotgun (WGS) entry which is preliminary data.</text>
</comment>
<reference evidence="2 3" key="1">
    <citation type="submission" date="2015-01" db="EMBL/GenBank/DDBJ databases">
        <title>Evolution of Trichinella species and genotypes.</title>
        <authorList>
            <person name="Korhonen P.K."/>
            <person name="Edoardo P."/>
            <person name="Giuseppe L.R."/>
            <person name="Gasser R.B."/>
        </authorList>
    </citation>
    <scope>NUCLEOTIDE SEQUENCE [LARGE SCALE GENOMIC DNA]</scope>
    <source>
        <strain evidence="2">ISS141</strain>
    </source>
</reference>
<organism evidence="2 3">
    <name type="scientific">Trichinella pseudospiralis</name>
    <name type="common">Parasitic roundworm</name>
    <dbReference type="NCBI Taxonomy" id="6337"/>
    <lineage>
        <taxon>Eukaryota</taxon>
        <taxon>Metazoa</taxon>
        <taxon>Ecdysozoa</taxon>
        <taxon>Nematoda</taxon>
        <taxon>Enoplea</taxon>
        <taxon>Dorylaimia</taxon>
        <taxon>Trichinellida</taxon>
        <taxon>Trichinellidae</taxon>
        <taxon>Trichinella</taxon>
    </lineage>
</organism>